<dbReference type="AlphaFoldDB" id="A0A5N6XGD0"/>
<keyword evidence="3" id="KW-1185">Reference proteome</keyword>
<feature type="transmembrane region" description="Helical" evidence="1">
    <location>
        <begin position="30"/>
        <end position="52"/>
    </location>
</feature>
<sequence length="54" mass="6240">MHSVKRRAYPNRDKCPAMVKRRRILDSHYGVFEFGFGFGVGGLFTWLLLLLLGL</sequence>
<proteinExistence type="predicted"/>
<keyword evidence="1" id="KW-0472">Membrane</keyword>
<evidence type="ECO:0000256" key="1">
    <source>
        <dbReference type="SAM" id="Phobius"/>
    </source>
</evidence>
<organism evidence="2 3">
    <name type="scientific">Aspergillus sergii</name>
    <dbReference type="NCBI Taxonomy" id="1034303"/>
    <lineage>
        <taxon>Eukaryota</taxon>
        <taxon>Fungi</taxon>
        <taxon>Dikarya</taxon>
        <taxon>Ascomycota</taxon>
        <taxon>Pezizomycotina</taxon>
        <taxon>Eurotiomycetes</taxon>
        <taxon>Eurotiomycetidae</taxon>
        <taxon>Eurotiales</taxon>
        <taxon>Aspergillaceae</taxon>
        <taxon>Aspergillus</taxon>
        <taxon>Aspergillus subgen. Circumdati</taxon>
    </lineage>
</organism>
<accession>A0A5N6XGD0</accession>
<gene>
    <name evidence="2" type="ORF">BDV39DRAFT_167926</name>
</gene>
<keyword evidence="1" id="KW-0812">Transmembrane</keyword>
<keyword evidence="1" id="KW-1133">Transmembrane helix</keyword>
<reference evidence="3" key="1">
    <citation type="submission" date="2019-04" db="EMBL/GenBank/DDBJ databases">
        <title>Friends and foes A comparative genomics studyof 23 Aspergillus species from section Flavi.</title>
        <authorList>
            <consortium name="DOE Joint Genome Institute"/>
            <person name="Kjaerbolling I."/>
            <person name="Vesth T."/>
            <person name="Frisvad J.C."/>
            <person name="Nybo J.L."/>
            <person name="Theobald S."/>
            <person name="Kildgaard S."/>
            <person name="Isbrandt T."/>
            <person name="Kuo A."/>
            <person name="Sato A."/>
            <person name="Lyhne E.K."/>
            <person name="Kogle M.E."/>
            <person name="Wiebenga A."/>
            <person name="Kun R.S."/>
            <person name="Lubbers R.J."/>
            <person name="Makela M.R."/>
            <person name="Barry K."/>
            <person name="Chovatia M."/>
            <person name="Clum A."/>
            <person name="Daum C."/>
            <person name="Haridas S."/>
            <person name="He G."/>
            <person name="LaButti K."/>
            <person name="Lipzen A."/>
            <person name="Mondo S."/>
            <person name="Riley R."/>
            <person name="Salamov A."/>
            <person name="Simmons B.A."/>
            <person name="Magnuson J.K."/>
            <person name="Henrissat B."/>
            <person name="Mortensen U.H."/>
            <person name="Larsen T.O."/>
            <person name="Devries R.P."/>
            <person name="Grigoriev I.V."/>
            <person name="Machida M."/>
            <person name="Baker S.E."/>
            <person name="Andersen M.R."/>
        </authorList>
    </citation>
    <scope>NUCLEOTIDE SEQUENCE [LARGE SCALE GENOMIC DNA]</scope>
    <source>
        <strain evidence="3">CBS 130017</strain>
    </source>
</reference>
<protein>
    <submittedName>
        <fullName evidence="2">Uncharacterized protein</fullName>
    </submittedName>
</protein>
<evidence type="ECO:0000313" key="2">
    <source>
        <dbReference type="EMBL" id="KAE8331972.1"/>
    </source>
</evidence>
<name>A0A5N6XGD0_9EURO</name>
<dbReference type="EMBL" id="ML741767">
    <property type="protein sequence ID" value="KAE8331972.1"/>
    <property type="molecule type" value="Genomic_DNA"/>
</dbReference>
<dbReference type="Proteomes" id="UP000325945">
    <property type="component" value="Unassembled WGS sequence"/>
</dbReference>
<feature type="non-terminal residue" evidence="2">
    <location>
        <position position="54"/>
    </location>
</feature>
<evidence type="ECO:0000313" key="3">
    <source>
        <dbReference type="Proteomes" id="UP000325945"/>
    </source>
</evidence>